<dbReference type="InterPro" id="IPR002213">
    <property type="entry name" value="UDP_glucos_trans"/>
</dbReference>
<dbReference type="SUPFAM" id="SSF53756">
    <property type="entry name" value="UDP-Glycosyltransferase/glycogen phosphorylase"/>
    <property type="match status" value="1"/>
</dbReference>
<dbReference type="OMA" id="HFVNCAY"/>
<organism evidence="6 7">
    <name type="scientific">Zea mays</name>
    <name type="common">Maize</name>
    <dbReference type="NCBI Taxonomy" id="4577"/>
    <lineage>
        <taxon>Eukaryota</taxon>
        <taxon>Viridiplantae</taxon>
        <taxon>Streptophyta</taxon>
        <taxon>Embryophyta</taxon>
        <taxon>Tracheophyta</taxon>
        <taxon>Spermatophyta</taxon>
        <taxon>Magnoliopsida</taxon>
        <taxon>Liliopsida</taxon>
        <taxon>Poales</taxon>
        <taxon>Poaceae</taxon>
        <taxon>PACMAD clade</taxon>
        <taxon>Panicoideae</taxon>
        <taxon>Andropogonodae</taxon>
        <taxon>Andropogoneae</taxon>
        <taxon>Tripsacinae</taxon>
        <taxon>Zea</taxon>
    </lineage>
</organism>
<dbReference type="EC" id="2.4.1.-" evidence="4"/>
<dbReference type="PANTHER" id="PTHR11926">
    <property type="entry name" value="GLUCOSYL/GLUCURONOSYL TRANSFERASES"/>
    <property type="match status" value="1"/>
</dbReference>
<dbReference type="Proteomes" id="UP000007305">
    <property type="component" value="Chromosome 2"/>
</dbReference>
<dbReference type="GO" id="GO:0035251">
    <property type="term" value="F:UDP-glucosyltransferase activity"/>
    <property type="evidence" value="ECO:0000318"/>
    <property type="project" value="GO_Central"/>
</dbReference>
<keyword evidence="8" id="KW-1267">Proteomics identification</keyword>
<dbReference type="CDD" id="cd03784">
    <property type="entry name" value="GT1_Gtf-like"/>
    <property type="match status" value="1"/>
</dbReference>
<dbReference type="AlphaFoldDB" id="A0A1D6EP50"/>
<proteinExistence type="evidence at protein level"/>
<dbReference type="PANTHER" id="PTHR11926:SF1402">
    <property type="entry name" value="GLYCOSYLTRANSFERASE"/>
    <property type="match status" value="1"/>
</dbReference>
<evidence type="ECO:0000313" key="5">
    <source>
        <dbReference type="EMBL" id="ONM21558.1"/>
    </source>
</evidence>
<accession>A0A1D6EP50</accession>
<keyword evidence="3" id="KW-0328">Glycosyltransferase</keyword>
<reference evidence="6" key="3">
    <citation type="submission" date="2021-05" db="UniProtKB">
        <authorList>
            <consortium name="EnsemblPlants"/>
        </authorList>
    </citation>
    <scope>IDENTIFICATION</scope>
    <source>
        <strain evidence="6">cv. B73</strain>
    </source>
</reference>
<protein>
    <recommendedName>
        <fullName evidence="4">Glycosyltransferase</fullName>
        <ecNumber evidence="4">2.4.1.-</ecNumber>
    </recommendedName>
</protein>
<dbReference type="PaxDb" id="4577-GRMZM2G110816_P01"/>
<reference evidence="6" key="2">
    <citation type="submission" date="2019-07" db="EMBL/GenBank/DDBJ databases">
        <authorList>
            <person name="Seetharam A."/>
            <person name="Woodhouse M."/>
            <person name="Cannon E."/>
        </authorList>
    </citation>
    <scope>NUCLEOTIDE SEQUENCE [LARGE SCALE GENOMIC DNA]</scope>
    <source>
        <strain evidence="6">cv. B73</strain>
    </source>
</reference>
<dbReference type="SMR" id="A0A1D6EP50"/>
<gene>
    <name evidence="6" type="primary">LOC100383745</name>
    <name evidence="5" type="ORF">ZEAMMB73_Zm00001d005620</name>
</gene>
<dbReference type="InterPro" id="IPR035595">
    <property type="entry name" value="UDP_glycos_trans_CS"/>
</dbReference>
<evidence type="ECO:0000256" key="3">
    <source>
        <dbReference type="RuleBase" id="RU003718"/>
    </source>
</evidence>
<evidence type="ECO:0000256" key="2">
    <source>
        <dbReference type="ARBA" id="ARBA00022679"/>
    </source>
</evidence>
<dbReference type="EnsemblPlants" id="Zm00001eb098300_T001">
    <property type="protein sequence ID" value="Zm00001eb098300_P001"/>
    <property type="gene ID" value="Zm00001eb098300"/>
</dbReference>
<evidence type="ECO:0007829" key="8">
    <source>
        <dbReference type="PeptideAtlas" id="A0A1D6EP50"/>
    </source>
</evidence>
<sequence length="476" mass="51952">MAAELTQIVVVPFPAQGHVTPMLHLARAIVDRGHGSISATVAVPDFIHRRMGQYSAAGVALVSIPCGVADEDGSDEPPGPAMFLHAMEHRMPAQLEGMLQSARRGVGAGRRVSCLVVDLLASWAIPVAARFGLPVVGFWVGMVATYRTVAVIPELIAKGFVSESGTLLPADGTKNIGDLNILPAKLKLRFKDLPWLLDSALPQKSRISFWLQALDRAKSLRCILVNSISKEGGAGGDSPDDQQQYDYEYLPQDQQQIMLHVGPLLFNADASKKTATMWQPDKTCMDWLDKQSPGSVIYVSFGSWAAPIQPDRIRGFARGLEASGRPFLWVLKSHPSWRAGLPDGYAEKVSGRGKIVSWAPQEDVLKHEALGCYVTHCGWNSVLEAVRQGVRMICYPVSADHFVNCAYVVNVWKVGVELATSGQGDVKDCIERVMEGDDGRRLQRKVNALRETVTAGEAMRAAKRNLTLFMDRINGS</sequence>
<dbReference type="Gramene" id="Zm00001eb098300_T001">
    <property type="protein sequence ID" value="Zm00001eb098300_P001"/>
    <property type="gene ID" value="Zm00001eb098300"/>
</dbReference>
<dbReference type="FunFam" id="3.40.50.2000:FF:000122">
    <property type="entry name" value="Glycosyltransferase"/>
    <property type="match status" value="1"/>
</dbReference>
<dbReference type="Gene3D" id="3.40.50.2000">
    <property type="entry name" value="Glycogen Phosphorylase B"/>
    <property type="match status" value="2"/>
</dbReference>
<keyword evidence="2 3" id="KW-0808">Transferase</keyword>
<evidence type="ECO:0000256" key="1">
    <source>
        <dbReference type="ARBA" id="ARBA00009995"/>
    </source>
</evidence>
<keyword evidence="7" id="KW-1185">Reference proteome</keyword>
<dbReference type="eggNOG" id="KOG1192">
    <property type="taxonomic scope" value="Eukaryota"/>
</dbReference>
<dbReference type="Pfam" id="PF00201">
    <property type="entry name" value="UDPGT"/>
    <property type="match status" value="1"/>
</dbReference>
<dbReference type="ExpressionAtlas" id="A0A1D6EP50">
    <property type="expression patterns" value="baseline and differential"/>
</dbReference>
<dbReference type="EMBL" id="CM007648">
    <property type="protein sequence ID" value="ONM21558.1"/>
    <property type="molecule type" value="Genomic_DNA"/>
</dbReference>
<comment type="similarity">
    <text evidence="1 3">Belongs to the UDP-glycosyltransferase family.</text>
</comment>
<evidence type="ECO:0000256" key="4">
    <source>
        <dbReference type="RuleBase" id="RU362057"/>
    </source>
</evidence>
<reference evidence="5 7" key="1">
    <citation type="submission" date="2015-12" db="EMBL/GenBank/DDBJ databases">
        <title>Update maize B73 reference genome by single molecule sequencing technologies.</title>
        <authorList>
            <consortium name="Maize Genome Sequencing Project"/>
            <person name="Ware D."/>
        </authorList>
    </citation>
    <scope>NUCLEOTIDE SEQUENCE [LARGE SCALE GENOMIC DNA]</scope>
    <source>
        <strain evidence="7">cv. B73</strain>
        <tissue evidence="5">Seedling</tissue>
    </source>
</reference>
<evidence type="ECO:0000313" key="7">
    <source>
        <dbReference type="Proteomes" id="UP000007305"/>
    </source>
</evidence>
<name>A0A1D6EP50_MAIZE</name>
<dbReference type="FunFam" id="3.40.50.2000:FF:000300">
    <property type="entry name" value="Glycosyltransferase"/>
    <property type="match status" value="1"/>
</dbReference>
<evidence type="ECO:0000313" key="6">
    <source>
        <dbReference type="EnsemblPlants" id="Zm00001eb098300_P001"/>
    </source>
</evidence>
<dbReference type="PROSITE" id="PS00375">
    <property type="entry name" value="UDPGT"/>
    <property type="match status" value="1"/>
</dbReference>